<evidence type="ECO:0000313" key="2">
    <source>
        <dbReference type="EMBL" id="VVM77438.1"/>
    </source>
</evidence>
<dbReference type="EMBL" id="CABVHJ010000006">
    <property type="protein sequence ID" value="VVM77438.1"/>
    <property type="molecule type" value="Genomic_DNA"/>
</dbReference>
<gene>
    <name evidence="2" type="ORF">PS655_02135</name>
</gene>
<protein>
    <submittedName>
        <fullName evidence="2">Uncharacterized protein</fullName>
    </submittedName>
</protein>
<name>A0A5E6SN11_PSEFL</name>
<feature type="region of interest" description="Disordered" evidence="1">
    <location>
        <begin position="918"/>
        <end position="937"/>
    </location>
</feature>
<sequence length="2008" mass="215413">MDTDDIKTEDNADGIPEKLHVVENGELIVCSADRIPVEDIDENDGNPFSTVILHVSYPDLIMPWEAKLSVDYSWNPSGTMFTCQAKRYAATDNGRNKGNVYLSFSSAGNWPERELTNDNAIQDGYWHNITGGGSVTGNKRSADVQFKFTYDHEFNSDKSKSISVNFRFEVDFGPPVITNPQVVHSPLPQISGTGYSGALVKLYEYDQRELVVGTATVDTNGRWTAPLTKPLSMTESFSMTALQLYEDVPSRWAVYTNFAVLFAPKIICVSVDSARRPSVHGEGGLKDAKLEIWLEDKSKGIQLTTTVRQDGTWAAMSGEAWAPGQHLITAKQVGTVSGKSSAWSDTKVVSVKPPAPQIEFPPDDSSVKQELKITGVWPESATLQIFTETDEPVAGSFNGSTRTFTPAGEWAVGLTNIKAVQTVGGVASDPSRSVFVKVRPSSPIIEPPPVPVAARQTLSIKSVSLGATLLEMFNEVDARVAGKFTDSGTTRTFTPAQDWSVSTQVKVVQTVNGMSSKASELVPIVVTLFIASPPYPAAEKEVLAISFASSANNDLRMFTQAGGPIAGSFTDSVPVRYFTPTAAWKAGKTTVKVVQTVGNVANTSNLVTVAVRPFKLSIAAPPSFVGETYELTLVDAPSVNAPGTLQMLTEAGATVTGEFSTGTPRRFKPSPPWPAGKNAVMAVWTVDEVPSDPSSVVTVAVRHPSPIIEPPPVPIAARQTLSIKSVLLDATLLEMFNEVDERVAGEFTDSGTTRTFTPAQDWSVSTLVKVVQTVNGMSSKASELVPIVVTLFMAPPPYPAAEKEVLAISFALSANNNLRMFTQAGGPVAGSITDNGPVRYFTPTAAWKAGKTTVKVVQTVGNVANTSNLVTVAVRPSKLSIAAPPSLVSKTYELTLVGASSVNAPGKLQMLTEAGDTVTGEFSTGTPRKFKPSPPWPAGRNAVMAVRTVDDVPSDPSSVVTFLVKPSQPEIDQPPKPALPRQSLNITSVEPGAVTFEMFTEKGGVIKGDFTGVGASRTFTPTEDWTGTLKIRVVQTVDGSASELSALVTVYAPPKKPEIEQPPIPAASLQNLTITKGGSGADYTLRMFTEAGNIVEGAFKSNGNIATFTPWFPWPSGRIPVKVVHTISGVSSEPSDLVFVATRPYKPLIRQPNNPVTPKQQLTITSIVTGDVTLQMLTEDGETVPGYFDGSGNSRTFTPAIDWSGTTKVKAVQAVDDLFSDPSDPVTVTVKTKPPKPHLTQPLPNSSHLANLAVEGTCEAGATVEVQYASGIALEGEMSYVQTQWSFKHPWEPGQQQIKAVQTSGGLTSDPTDMLDFYIRPPQAVIEQPDTPVAVRGELKISDVWSGVVALRLLTQTDVRVDGEFAGDGATRTFIPDADWTPGENIVYVIQTVNDVDSDPSDPCTFTVEAEDRPDAPRFQQPQLGGRTSRFPTIEVVGLPGALHTVRLEGGATLHEGTANADGSLVFTVVEPLVPGAISLEAKQASNGPDSDWSTPHLFTVKAPPQTPAIEAPLANSETSRYPRFRGTGETGGQIVLHYAHDPQEWFTSVDGSTRWSWTAEQAWSLGDHSIQARQTVDGDCSDWTEARSFKVRESRYAIGDANPAMGTPVVGTEQSVLLRVQVISGVTGAVADGVEVEWRINGEQELLATTQTDVEGWTCYRYTPETAGKHEILADITQENAGVVMTELYEVNAVLHDDWAQAAELYLDGQRVDLAVSDLMLLRKSQPYKLELKVNDGSVLIGSTVTLQNLWGAKERGLSFVPDLGVGQTIQAGVPVHWSVFAEEGTSGIFGLSLSSPLMSDWQLPAYVEAGDLAEAVKVDLDTFPQLFGGDPAFPCIGATHTVTVRPQDHSFLLGHDVVLELSAQAADLGVTVSPTTPQTLGDDGVSWSLNCIDSSQAGNFAVWLKVPTRDFNSLELPMSLGHNKVNISERFGPQEMGGSASYWRYGIRVASTFTGQPAGAVPVTVAVTGKPTVERLTTFDGWIYVSYYSGESARFTIRNRYDGSSV</sequence>
<reference evidence="2 3" key="1">
    <citation type="submission" date="2019-09" db="EMBL/GenBank/DDBJ databases">
        <authorList>
            <person name="Chandra G."/>
            <person name="Truman W A."/>
        </authorList>
    </citation>
    <scope>NUCLEOTIDE SEQUENCE [LARGE SCALE GENOMIC DNA]</scope>
    <source>
        <strain evidence="2">PS655</strain>
    </source>
</reference>
<organism evidence="2 3">
    <name type="scientific">Pseudomonas fluorescens</name>
    <dbReference type="NCBI Taxonomy" id="294"/>
    <lineage>
        <taxon>Bacteria</taxon>
        <taxon>Pseudomonadati</taxon>
        <taxon>Pseudomonadota</taxon>
        <taxon>Gammaproteobacteria</taxon>
        <taxon>Pseudomonadales</taxon>
        <taxon>Pseudomonadaceae</taxon>
        <taxon>Pseudomonas</taxon>
    </lineage>
</organism>
<dbReference type="Gene3D" id="2.60.40.10">
    <property type="entry name" value="Immunoglobulins"/>
    <property type="match status" value="1"/>
</dbReference>
<dbReference type="InterPro" id="IPR013783">
    <property type="entry name" value="Ig-like_fold"/>
</dbReference>
<evidence type="ECO:0000313" key="3">
    <source>
        <dbReference type="Proteomes" id="UP000327167"/>
    </source>
</evidence>
<dbReference type="RefSeq" id="WP_150650302.1">
    <property type="nucleotide sequence ID" value="NZ_CABVHJ010000006.1"/>
</dbReference>
<dbReference type="Proteomes" id="UP000327167">
    <property type="component" value="Unassembled WGS sequence"/>
</dbReference>
<evidence type="ECO:0000256" key="1">
    <source>
        <dbReference type="SAM" id="MobiDB-lite"/>
    </source>
</evidence>
<accession>A0A5E6SN11</accession>
<proteinExistence type="predicted"/>